<sequence>MLYLISGASRAGKTIIAKKISAQKGMSYLSLDWLIMGFTNGIPEYGLHDMLFPDEIAQRFWSFFKSMIESMLWSDVDYIIEGEAMLPELIIELIKKHPDKLKVCFLGFADTSVSKKVKEIKDFSSKKNDWLIEKTDEYIIDHVKNMIVHSQKIKKSCKENNLKYFDVSEKFVNTIDDTIEYFML</sequence>
<protein>
    <recommendedName>
        <fullName evidence="3">Adenylate kinase</fullName>
    </recommendedName>
</protein>
<evidence type="ECO:0000313" key="1">
    <source>
        <dbReference type="EMBL" id="MCL6295191.1"/>
    </source>
</evidence>
<dbReference type="InterPro" id="IPR027417">
    <property type="entry name" value="P-loop_NTPase"/>
</dbReference>
<dbReference type="Gene3D" id="3.40.50.300">
    <property type="entry name" value="P-loop containing nucleotide triphosphate hydrolases"/>
    <property type="match status" value="1"/>
</dbReference>
<dbReference type="EMBL" id="JAMFLZ010000003">
    <property type="protein sequence ID" value="MCL6295191.1"/>
    <property type="molecule type" value="Genomic_DNA"/>
</dbReference>
<dbReference type="Proteomes" id="UP001165381">
    <property type="component" value="Unassembled WGS sequence"/>
</dbReference>
<comment type="caution">
    <text evidence="1">The sequence shown here is derived from an EMBL/GenBank/DDBJ whole genome shotgun (WGS) entry which is preliminary data.</text>
</comment>
<keyword evidence="2" id="KW-1185">Reference proteome</keyword>
<gene>
    <name evidence="1" type="ORF">M3P09_09310</name>
</gene>
<organism evidence="1 2">
    <name type="scientific">Jejuia spongiicola</name>
    <dbReference type="NCBI Taxonomy" id="2942207"/>
    <lineage>
        <taxon>Bacteria</taxon>
        <taxon>Pseudomonadati</taxon>
        <taxon>Bacteroidota</taxon>
        <taxon>Flavobacteriia</taxon>
        <taxon>Flavobacteriales</taxon>
        <taxon>Flavobacteriaceae</taxon>
        <taxon>Jejuia</taxon>
    </lineage>
</organism>
<evidence type="ECO:0008006" key="3">
    <source>
        <dbReference type="Google" id="ProtNLM"/>
    </source>
</evidence>
<reference evidence="1" key="1">
    <citation type="submission" date="2022-05" db="EMBL/GenBank/DDBJ databases">
        <authorList>
            <person name="Park J.-S."/>
        </authorList>
    </citation>
    <scope>NUCLEOTIDE SEQUENCE</scope>
    <source>
        <strain evidence="1">2012CJ34-3</strain>
    </source>
</reference>
<name>A0ABT0QE12_9FLAO</name>
<proteinExistence type="predicted"/>
<accession>A0ABT0QE12</accession>
<dbReference type="RefSeq" id="WP_249972925.1">
    <property type="nucleotide sequence ID" value="NZ_JAMFLZ010000003.1"/>
</dbReference>
<dbReference type="SUPFAM" id="SSF52540">
    <property type="entry name" value="P-loop containing nucleoside triphosphate hydrolases"/>
    <property type="match status" value="1"/>
</dbReference>
<evidence type="ECO:0000313" key="2">
    <source>
        <dbReference type="Proteomes" id="UP001165381"/>
    </source>
</evidence>